<evidence type="ECO:0000313" key="1">
    <source>
        <dbReference type="EMBL" id="SHH34695.1"/>
    </source>
</evidence>
<dbReference type="PROSITE" id="PS01228">
    <property type="entry name" value="COF_1"/>
    <property type="match status" value="1"/>
</dbReference>
<dbReference type="Gene3D" id="3.40.50.1000">
    <property type="entry name" value="HAD superfamily/HAD-like"/>
    <property type="match status" value="1"/>
</dbReference>
<dbReference type="RefSeq" id="WP_073085646.1">
    <property type="nucleotide sequence ID" value="NZ_FQWS01000002.1"/>
</dbReference>
<accession>A0A1M5S8C5</accession>
<dbReference type="STRING" id="1089305.SAMN05444148_1797"/>
<proteinExistence type="predicted"/>
<dbReference type="EMBL" id="FQWS01000002">
    <property type="protein sequence ID" value="SHH34695.1"/>
    <property type="molecule type" value="Genomic_DNA"/>
</dbReference>
<reference evidence="2" key="1">
    <citation type="submission" date="2016-11" db="EMBL/GenBank/DDBJ databases">
        <authorList>
            <person name="Varghese N."/>
            <person name="Submissions S."/>
        </authorList>
    </citation>
    <scope>NUCLEOTIDE SEQUENCE [LARGE SCALE GENOMIC DNA]</scope>
    <source>
        <strain evidence="2">DSM 25330</strain>
    </source>
</reference>
<organism evidence="1 2">
    <name type="scientific">Winogradskyella jejuensis</name>
    <dbReference type="NCBI Taxonomy" id="1089305"/>
    <lineage>
        <taxon>Bacteria</taxon>
        <taxon>Pseudomonadati</taxon>
        <taxon>Bacteroidota</taxon>
        <taxon>Flavobacteriia</taxon>
        <taxon>Flavobacteriales</taxon>
        <taxon>Flavobacteriaceae</taxon>
        <taxon>Winogradskyella</taxon>
    </lineage>
</organism>
<dbReference type="InterPro" id="IPR036412">
    <property type="entry name" value="HAD-like_sf"/>
</dbReference>
<dbReference type="AlphaFoldDB" id="A0A1M5S8C5"/>
<dbReference type="Gene3D" id="1.20.1440.100">
    <property type="entry name" value="SG protein - dephosphorylation function"/>
    <property type="match status" value="1"/>
</dbReference>
<dbReference type="Proteomes" id="UP000184522">
    <property type="component" value="Unassembled WGS sequence"/>
</dbReference>
<keyword evidence="2" id="KW-1185">Reference proteome</keyword>
<name>A0A1M5S8C5_9FLAO</name>
<evidence type="ECO:0000313" key="2">
    <source>
        <dbReference type="Proteomes" id="UP000184522"/>
    </source>
</evidence>
<dbReference type="InterPro" id="IPR023214">
    <property type="entry name" value="HAD_sf"/>
</dbReference>
<dbReference type="OrthoDB" id="1421698at2"/>
<dbReference type="Pfam" id="PF12710">
    <property type="entry name" value="HAD"/>
    <property type="match status" value="1"/>
</dbReference>
<gene>
    <name evidence="1" type="ORF">SAMN05444148_1797</name>
</gene>
<sequence>MNKKVLVVDLDGTLYNTNTFHEFLKFLLSFYFNDFRLFKLKYLIVLMKLRFLRLISHARLKYEVLKLIRNEAVDFEAFVSELSEYRNEFEEVSDASFDIKILATAAPSCYAELIAKHSGFDVCLATDFPENGFSPDFENLREQKKNNLLKYLESKAVTSVDVFITDHIDDASITQLATKNIIINPDVKFSNWLKENLVNFETRKIT</sequence>
<protein>
    <submittedName>
        <fullName evidence="1">Phosphoserine phosphatase</fullName>
    </submittedName>
</protein>
<dbReference type="SUPFAM" id="SSF56784">
    <property type="entry name" value="HAD-like"/>
    <property type="match status" value="1"/>
</dbReference>